<dbReference type="GeneID" id="93548837"/>
<dbReference type="Pfam" id="PF02954">
    <property type="entry name" value="HTH_8"/>
    <property type="match status" value="1"/>
</dbReference>
<dbReference type="InterPro" id="IPR003593">
    <property type="entry name" value="AAA+_ATPase"/>
</dbReference>
<dbReference type="EMBL" id="PYLW01000001">
    <property type="protein sequence ID" value="PSV99897.1"/>
    <property type="molecule type" value="Genomic_DNA"/>
</dbReference>
<dbReference type="Gene3D" id="3.40.50.300">
    <property type="entry name" value="P-loop containing nucleotide triphosphate hydrolases"/>
    <property type="match status" value="1"/>
</dbReference>
<dbReference type="CDD" id="cd00009">
    <property type="entry name" value="AAA"/>
    <property type="match status" value="1"/>
</dbReference>
<reference evidence="7 10" key="1">
    <citation type="submission" date="2018-01" db="EMBL/GenBank/DDBJ databases">
        <title>Whole genome sequencing of Histamine producing bacteria.</title>
        <authorList>
            <person name="Butler K."/>
        </authorList>
    </citation>
    <scope>NUCLEOTIDE SEQUENCE [LARGE SCALE GENOMIC DNA]</scope>
    <source>
        <strain evidence="8 9">ATCC 51761</strain>
        <strain evidence="7 10">NCIMB 13481</strain>
    </source>
</reference>
<evidence type="ECO:0000313" key="8">
    <source>
        <dbReference type="EMBL" id="PSW92658.1"/>
    </source>
</evidence>
<dbReference type="InterPro" id="IPR058031">
    <property type="entry name" value="AAA_lid_NorR"/>
</dbReference>
<organism evidence="7 10">
    <name type="scientific">Photobacterium iliopiscarium</name>
    <dbReference type="NCBI Taxonomy" id="56192"/>
    <lineage>
        <taxon>Bacteria</taxon>
        <taxon>Pseudomonadati</taxon>
        <taxon>Pseudomonadota</taxon>
        <taxon>Gammaproteobacteria</taxon>
        <taxon>Vibrionales</taxon>
        <taxon>Vibrionaceae</taxon>
        <taxon>Photobacterium</taxon>
    </lineage>
</organism>
<dbReference type="OrthoDB" id="9804019at2"/>
<dbReference type="InterPro" id="IPR025943">
    <property type="entry name" value="Sigma_54_int_dom_ATP-bd_2"/>
</dbReference>
<accession>A0A0D8PRV7</accession>
<dbReference type="PROSITE" id="PS50045">
    <property type="entry name" value="SIGMA54_INTERACT_4"/>
    <property type="match status" value="1"/>
</dbReference>
<dbReference type="Proteomes" id="UP000241954">
    <property type="component" value="Unassembled WGS sequence"/>
</dbReference>
<evidence type="ECO:0000256" key="2">
    <source>
        <dbReference type="ARBA" id="ARBA00022840"/>
    </source>
</evidence>
<dbReference type="STRING" id="56192.UB38_12855"/>
<keyword evidence="9" id="KW-1185">Reference proteome</keyword>
<dbReference type="GO" id="GO:0005524">
    <property type="term" value="F:ATP binding"/>
    <property type="evidence" value="ECO:0007669"/>
    <property type="project" value="UniProtKB-KW"/>
</dbReference>
<evidence type="ECO:0000313" key="9">
    <source>
        <dbReference type="Proteomes" id="UP000241190"/>
    </source>
</evidence>
<evidence type="ECO:0000256" key="3">
    <source>
        <dbReference type="ARBA" id="ARBA00023015"/>
    </source>
</evidence>
<dbReference type="InterPro" id="IPR002078">
    <property type="entry name" value="Sigma_54_int"/>
</dbReference>
<dbReference type="PROSITE" id="PS00676">
    <property type="entry name" value="SIGMA54_INTERACT_2"/>
    <property type="match status" value="1"/>
</dbReference>
<dbReference type="Proteomes" id="UP000241190">
    <property type="component" value="Unassembled WGS sequence"/>
</dbReference>
<dbReference type="FunFam" id="3.40.50.300:FF:000006">
    <property type="entry name" value="DNA-binding transcriptional regulator NtrC"/>
    <property type="match status" value="1"/>
</dbReference>
<evidence type="ECO:0000313" key="10">
    <source>
        <dbReference type="Proteomes" id="UP000241954"/>
    </source>
</evidence>
<dbReference type="AlphaFoldDB" id="A0A0D8PRV7"/>
<keyword evidence="2" id="KW-0067">ATP-binding</keyword>
<dbReference type="PROSITE" id="PS00675">
    <property type="entry name" value="SIGMA54_INTERACT_1"/>
    <property type="match status" value="1"/>
</dbReference>
<dbReference type="Gene3D" id="1.10.10.60">
    <property type="entry name" value="Homeodomain-like"/>
    <property type="match status" value="1"/>
</dbReference>
<dbReference type="PANTHER" id="PTHR32071">
    <property type="entry name" value="TRANSCRIPTIONAL REGULATORY PROTEIN"/>
    <property type="match status" value="1"/>
</dbReference>
<dbReference type="SMART" id="SM00382">
    <property type="entry name" value="AAA"/>
    <property type="match status" value="1"/>
</dbReference>
<evidence type="ECO:0000256" key="1">
    <source>
        <dbReference type="ARBA" id="ARBA00022741"/>
    </source>
</evidence>
<dbReference type="GO" id="GO:0043565">
    <property type="term" value="F:sequence-specific DNA binding"/>
    <property type="evidence" value="ECO:0007669"/>
    <property type="project" value="InterPro"/>
</dbReference>
<keyword evidence="5" id="KW-0804">Transcription</keyword>
<name>A0A0D8PRV7_9GAMM</name>
<keyword evidence="4" id="KW-0238">DNA-binding</keyword>
<feature type="domain" description="Sigma-54 factor interaction" evidence="6">
    <location>
        <begin position="192"/>
        <end position="421"/>
    </location>
</feature>
<dbReference type="GO" id="GO:0006355">
    <property type="term" value="P:regulation of DNA-templated transcription"/>
    <property type="evidence" value="ECO:0007669"/>
    <property type="project" value="InterPro"/>
</dbReference>
<dbReference type="InterPro" id="IPR027417">
    <property type="entry name" value="P-loop_NTPase"/>
</dbReference>
<dbReference type="InterPro" id="IPR025662">
    <property type="entry name" value="Sigma_54_int_dom_ATP-bd_1"/>
</dbReference>
<dbReference type="InterPro" id="IPR009057">
    <property type="entry name" value="Homeodomain-like_sf"/>
</dbReference>
<keyword evidence="1" id="KW-0547">Nucleotide-binding</keyword>
<proteinExistence type="predicted"/>
<keyword evidence="3" id="KW-0805">Transcription regulation</keyword>
<evidence type="ECO:0000313" key="7">
    <source>
        <dbReference type="EMBL" id="PSV99897.1"/>
    </source>
</evidence>
<evidence type="ECO:0000256" key="5">
    <source>
        <dbReference type="ARBA" id="ARBA00023163"/>
    </source>
</evidence>
<comment type="caution">
    <text evidence="7">The sequence shown here is derived from an EMBL/GenBank/DDBJ whole genome shotgun (WGS) entry which is preliminary data.</text>
</comment>
<dbReference type="PANTHER" id="PTHR32071:SF117">
    <property type="entry name" value="PTS-DEPENDENT DIHYDROXYACETONE KINASE OPERON REGULATORY PROTEIN-RELATED"/>
    <property type="match status" value="1"/>
</dbReference>
<dbReference type="Pfam" id="PF00158">
    <property type="entry name" value="Sigma54_activat"/>
    <property type="match status" value="1"/>
</dbReference>
<dbReference type="RefSeq" id="WP_045038350.1">
    <property type="nucleotide sequence ID" value="NZ_JZSR01000040.1"/>
</dbReference>
<dbReference type="Gene3D" id="1.10.8.60">
    <property type="match status" value="1"/>
</dbReference>
<dbReference type="Pfam" id="PF25601">
    <property type="entry name" value="AAA_lid_14"/>
    <property type="match status" value="1"/>
</dbReference>
<evidence type="ECO:0000259" key="6">
    <source>
        <dbReference type="PROSITE" id="PS50045"/>
    </source>
</evidence>
<dbReference type="SUPFAM" id="SSF46689">
    <property type="entry name" value="Homeodomain-like"/>
    <property type="match status" value="1"/>
</dbReference>
<evidence type="ECO:0000256" key="4">
    <source>
        <dbReference type="ARBA" id="ARBA00023125"/>
    </source>
</evidence>
<sequence>MQQWLHCISALISYRDRVKLADFYNHTLKNKLALTASYVVYPTDDGRALHAADNKDWTWDVSDFDHPFSHVLQQASLILLDHKRLVYWQQNKEFKQLAELVDTTSSLLIAPLFNNHKQIIAIQVLIGKQDIINGLLTDDNWHEFSDAFVAQWTLLKDMEMQDSHKQQLSDSIVRLKAQQRAKDAWLDMTCKLIGSSTVMEQLREQIAMAASSNLAVLIQGETGSGKELVAKAVHSLSSRRNKPFVAINCAAIPESLLESELFGYEKGAFTGALISRKGLIAQADGGSLFLDEMGELPLALQAKLLRVLETYQYRPLGSNKEQSSNFRLIAATHVNLRQSVNDGGFRQDLYYRIYQYPLLVPNLNSRLIDINELATYFIRQYNDREQRNILGLSPSALNKLKSLDYPGNVRELRSLIEFACVQTQCDVLIEKSAFTTKLPLGIKIAVDKFVTNGNDFTVIDDLRTALESYEKAIICNRLEQYNGDRAKAAESLGLPKRTLAHKCQKLGIQNR</sequence>
<gene>
    <name evidence="7" type="ORF">C9I88_01720</name>
    <name evidence="8" type="ORF">C9J52_17425</name>
</gene>
<dbReference type="PRINTS" id="PR01590">
    <property type="entry name" value="HTHFIS"/>
</dbReference>
<protein>
    <submittedName>
        <fullName evidence="7">Sigma-54-dependent Fis family transcriptional regulator</fullName>
    </submittedName>
</protein>
<dbReference type="SUPFAM" id="SSF52540">
    <property type="entry name" value="P-loop containing nucleoside triphosphate hydrolases"/>
    <property type="match status" value="1"/>
</dbReference>
<dbReference type="EMBL" id="PYOP01000036">
    <property type="protein sequence ID" value="PSW92658.1"/>
    <property type="molecule type" value="Genomic_DNA"/>
</dbReference>
<dbReference type="InterPro" id="IPR002197">
    <property type="entry name" value="HTH_Fis"/>
</dbReference>